<dbReference type="EMBL" id="JAVDXU010000002">
    <property type="protein sequence ID" value="MDR7270668.1"/>
    <property type="molecule type" value="Genomic_DNA"/>
</dbReference>
<dbReference type="Proteomes" id="UP001180453">
    <property type="component" value="Unassembled WGS sequence"/>
</dbReference>
<comment type="caution">
    <text evidence="2">The sequence shown here is derived from an EMBL/GenBank/DDBJ whole genome shotgun (WGS) entry which is preliminary data.</text>
</comment>
<accession>A0ABU1YP80</accession>
<dbReference type="Gene3D" id="6.10.140.530">
    <property type="match status" value="1"/>
</dbReference>
<sequence>MANVRNHDKWMTNYLRLLAYSKEHGHALVPRGFVAPDGFKLGIWTAEQRRRRQYHDDQEVAALEALPGWLWDARERRKARQ</sequence>
<keyword evidence="3" id="KW-1185">Reference proteome</keyword>
<reference evidence="2 3" key="1">
    <citation type="submission" date="2023-07" db="EMBL/GenBank/DDBJ databases">
        <title>Sorghum-associated microbial communities from plants grown in Nebraska, USA.</title>
        <authorList>
            <person name="Schachtman D."/>
        </authorList>
    </citation>
    <scope>NUCLEOTIDE SEQUENCE [LARGE SCALE GENOMIC DNA]</scope>
    <source>
        <strain evidence="2 3">BE314</strain>
    </source>
</reference>
<feature type="domain" description="Helicase-associated" evidence="1">
    <location>
        <begin position="7"/>
        <end position="67"/>
    </location>
</feature>
<evidence type="ECO:0000313" key="2">
    <source>
        <dbReference type="EMBL" id="MDR7270668.1"/>
    </source>
</evidence>
<protein>
    <recommendedName>
        <fullName evidence="1">Helicase-associated domain-containing protein</fullName>
    </recommendedName>
</protein>
<proteinExistence type="predicted"/>
<name>A0ABU1YP80_ROSSA</name>
<gene>
    <name evidence="2" type="ORF">J2X20_003326</name>
</gene>
<evidence type="ECO:0000313" key="3">
    <source>
        <dbReference type="Proteomes" id="UP001180453"/>
    </source>
</evidence>
<evidence type="ECO:0000259" key="1">
    <source>
        <dbReference type="Pfam" id="PF03457"/>
    </source>
</evidence>
<dbReference type="Pfam" id="PF03457">
    <property type="entry name" value="HA"/>
    <property type="match status" value="1"/>
</dbReference>
<organism evidence="2 3">
    <name type="scientific">Roseateles saccharophilus</name>
    <name type="common">Pseudomonas saccharophila</name>
    <dbReference type="NCBI Taxonomy" id="304"/>
    <lineage>
        <taxon>Bacteria</taxon>
        <taxon>Pseudomonadati</taxon>
        <taxon>Pseudomonadota</taxon>
        <taxon>Betaproteobacteria</taxon>
        <taxon>Burkholderiales</taxon>
        <taxon>Sphaerotilaceae</taxon>
        <taxon>Roseateles</taxon>
    </lineage>
</organism>
<dbReference type="InterPro" id="IPR005114">
    <property type="entry name" value="Helicase_assoc"/>
</dbReference>